<dbReference type="AlphaFoldDB" id="X6MF11"/>
<dbReference type="EMBL" id="ASPP01021833">
    <property type="protein sequence ID" value="ETO11997.1"/>
    <property type="molecule type" value="Genomic_DNA"/>
</dbReference>
<evidence type="ECO:0000313" key="1">
    <source>
        <dbReference type="EMBL" id="ETO11997.1"/>
    </source>
</evidence>
<gene>
    <name evidence="1" type="ORF">RFI_25379</name>
</gene>
<evidence type="ECO:0000313" key="2">
    <source>
        <dbReference type="Proteomes" id="UP000023152"/>
    </source>
</evidence>
<comment type="caution">
    <text evidence="1">The sequence shown here is derived from an EMBL/GenBank/DDBJ whole genome shotgun (WGS) entry which is preliminary data.</text>
</comment>
<name>X6MF11_RETFI</name>
<keyword evidence="2" id="KW-1185">Reference proteome</keyword>
<sequence>KEDLAKTLELYPPTRRQFHSGMVVDILTKVRDNFESTMTKLKDMTITGLAISTDFGLLRGKQLEEICRQVRHMFQPHNGTIEKLVLSEVEQREMDCTFLQPPIQIEPNQHEVITIGLIMGTFNFKMPSLKHQGDGTQGKALVRTIKSEIARVMDAEGSESARGSSIRWTNIMQACELSENLENWLKFITYHAILKKTGNMWKHRVDECDQIGTNLEHVFKCLDGVNALKLLRDVTNTFSLLYKRETKPDWEDKEWQRKKALLRSFDNIEMKNILTFWQINK</sequence>
<accession>X6MF11</accession>
<protein>
    <submittedName>
        <fullName evidence="1">Uncharacterized protein</fullName>
    </submittedName>
</protein>
<dbReference type="Proteomes" id="UP000023152">
    <property type="component" value="Unassembled WGS sequence"/>
</dbReference>
<feature type="non-terminal residue" evidence="1">
    <location>
        <position position="1"/>
    </location>
</feature>
<proteinExistence type="predicted"/>
<reference evidence="1 2" key="1">
    <citation type="journal article" date="2013" name="Curr. Biol.">
        <title>The Genome of the Foraminiferan Reticulomyxa filosa.</title>
        <authorList>
            <person name="Glockner G."/>
            <person name="Hulsmann N."/>
            <person name="Schleicher M."/>
            <person name="Noegel A.A."/>
            <person name="Eichinger L."/>
            <person name="Gallinger C."/>
            <person name="Pawlowski J."/>
            <person name="Sierra R."/>
            <person name="Euteneuer U."/>
            <person name="Pillet L."/>
            <person name="Moustafa A."/>
            <person name="Platzer M."/>
            <person name="Groth M."/>
            <person name="Szafranski K."/>
            <person name="Schliwa M."/>
        </authorList>
    </citation>
    <scope>NUCLEOTIDE SEQUENCE [LARGE SCALE GENOMIC DNA]</scope>
</reference>
<organism evidence="1 2">
    <name type="scientific">Reticulomyxa filosa</name>
    <dbReference type="NCBI Taxonomy" id="46433"/>
    <lineage>
        <taxon>Eukaryota</taxon>
        <taxon>Sar</taxon>
        <taxon>Rhizaria</taxon>
        <taxon>Retaria</taxon>
        <taxon>Foraminifera</taxon>
        <taxon>Monothalamids</taxon>
        <taxon>Reticulomyxidae</taxon>
        <taxon>Reticulomyxa</taxon>
    </lineage>
</organism>